<feature type="non-terminal residue" evidence="6">
    <location>
        <position position="1"/>
    </location>
</feature>
<evidence type="ECO:0000256" key="5">
    <source>
        <dbReference type="ARBA" id="ARBA00023277"/>
    </source>
</evidence>
<comment type="cofactor">
    <cofactor evidence="1">
        <name>Mg(2+)</name>
        <dbReference type="ChEBI" id="CHEBI:18420"/>
    </cofactor>
</comment>
<dbReference type="Gene3D" id="3.20.20.370">
    <property type="entry name" value="Glycoside hydrolase/deacetylase"/>
    <property type="match status" value="1"/>
</dbReference>
<name>A0A0P9D9Q0_9CHLR</name>
<keyword evidence="2" id="KW-0479">Metal-binding</keyword>
<keyword evidence="5" id="KW-0119">Carbohydrate metabolism</keyword>
<sequence>STADPASGLIGAEGYFYAAPADTIQHADEAAVAQELGAQVRRALAAGIDATHLDAHMGTPAHPRFAPTHLALAQEHRLPAFFSRYHGDWYPDLRPTLDQLQAEERLLIDNVLMLPLDNPNEQVALAKRMVDELQPGVTVLIFHPAVDSPELRAIAPDWPSRVANYHVGLSIELREHIRNSGVKLVGYRPLRDMLRAA</sequence>
<gene>
    <name evidence="6" type="ORF">SE17_33695</name>
</gene>
<dbReference type="InterPro" id="IPR011330">
    <property type="entry name" value="Glyco_hydro/deAcase_b/a-brl"/>
</dbReference>
<protein>
    <recommendedName>
        <fullName evidence="8">ChbG/HpnK family deacetylase</fullName>
    </recommendedName>
</protein>
<proteinExistence type="predicted"/>
<dbReference type="GO" id="GO:0005975">
    <property type="term" value="P:carbohydrate metabolic process"/>
    <property type="evidence" value="ECO:0007669"/>
    <property type="project" value="InterPro"/>
</dbReference>
<evidence type="ECO:0000256" key="4">
    <source>
        <dbReference type="ARBA" id="ARBA00022842"/>
    </source>
</evidence>
<dbReference type="SUPFAM" id="SSF88713">
    <property type="entry name" value="Glycoside hydrolase/deacetylase"/>
    <property type="match status" value="1"/>
</dbReference>
<dbReference type="Proteomes" id="UP000050509">
    <property type="component" value="Unassembled WGS sequence"/>
</dbReference>
<evidence type="ECO:0000313" key="7">
    <source>
        <dbReference type="Proteomes" id="UP000050509"/>
    </source>
</evidence>
<organism evidence="6 7">
    <name type="scientific">Kouleothrix aurantiaca</name>
    <dbReference type="NCBI Taxonomy" id="186479"/>
    <lineage>
        <taxon>Bacteria</taxon>
        <taxon>Bacillati</taxon>
        <taxon>Chloroflexota</taxon>
        <taxon>Chloroflexia</taxon>
        <taxon>Chloroflexales</taxon>
        <taxon>Roseiflexineae</taxon>
        <taxon>Roseiflexaceae</taxon>
        <taxon>Kouleothrix</taxon>
    </lineage>
</organism>
<evidence type="ECO:0008006" key="8">
    <source>
        <dbReference type="Google" id="ProtNLM"/>
    </source>
</evidence>
<evidence type="ECO:0000256" key="3">
    <source>
        <dbReference type="ARBA" id="ARBA00022801"/>
    </source>
</evidence>
<comment type="caution">
    <text evidence="6">The sequence shown here is derived from an EMBL/GenBank/DDBJ whole genome shotgun (WGS) entry which is preliminary data.</text>
</comment>
<keyword evidence="7" id="KW-1185">Reference proteome</keyword>
<accession>A0A0P9D9Q0</accession>
<evidence type="ECO:0000256" key="2">
    <source>
        <dbReference type="ARBA" id="ARBA00022723"/>
    </source>
</evidence>
<evidence type="ECO:0000313" key="6">
    <source>
        <dbReference type="EMBL" id="KPV49249.1"/>
    </source>
</evidence>
<reference evidence="6 7" key="1">
    <citation type="submission" date="2015-09" db="EMBL/GenBank/DDBJ databases">
        <title>Draft genome sequence of Kouleothrix aurantiaca JCM 19913.</title>
        <authorList>
            <person name="Hemp J."/>
        </authorList>
    </citation>
    <scope>NUCLEOTIDE SEQUENCE [LARGE SCALE GENOMIC DNA]</scope>
    <source>
        <strain evidence="6 7">COM-B</strain>
    </source>
</reference>
<dbReference type="InterPro" id="IPR006879">
    <property type="entry name" value="YdjC-like"/>
</dbReference>
<dbReference type="AlphaFoldDB" id="A0A0P9D9Q0"/>
<dbReference type="GO" id="GO:0046872">
    <property type="term" value="F:metal ion binding"/>
    <property type="evidence" value="ECO:0007669"/>
    <property type="project" value="UniProtKB-KW"/>
</dbReference>
<evidence type="ECO:0000256" key="1">
    <source>
        <dbReference type="ARBA" id="ARBA00001946"/>
    </source>
</evidence>
<keyword evidence="4" id="KW-0460">Magnesium</keyword>
<dbReference type="Pfam" id="PF04794">
    <property type="entry name" value="YdjC"/>
    <property type="match status" value="1"/>
</dbReference>
<dbReference type="EMBL" id="LJCR01002094">
    <property type="protein sequence ID" value="KPV49249.1"/>
    <property type="molecule type" value="Genomic_DNA"/>
</dbReference>
<keyword evidence="3" id="KW-0378">Hydrolase</keyword>
<dbReference type="GO" id="GO:0016787">
    <property type="term" value="F:hydrolase activity"/>
    <property type="evidence" value="ECO:0007669"/>
    <property type="project" value="UniProtKB-KW"/>
</dbReference>